<dbReference type="PaxDb" id="39947-A0A0N7KRT7"/>
<reference evidence="1 2" key="3">
    <citation type="journal article" date="2013" name="Rice">
        <title>Improvement of the Oryza sativa Nipponbare reference genome using next generation sequence and optical map data.</title>
        <authorList>
            <person name="Kawahara Y."/>
            <person name="de la Bastide M."/>
            <person name="Hamilton J.P."/>
            <person name="Kanamori H."/>
            <person name="McCombie W.R."/>
            <person name="Ouyang S."/>
            <person name="Schwartz D.C."/>
            <person name="Tanaka T."/>
            <person name="Wu J."/>
            <person name="Zhou S."/>
            <person name="Childs K.L."/>
            <person name="Davidson R.M."/>
            <person name="Lin H."/>
            <person name="Quesada-Ocampo L."/>
            <person name="Vaillancourt B."/>
            <person name="Sakai H."/>
            <person name="Lee S.S."/>
            <person name="Kim J."/>
            <person name="Numa H."/>
            <person name="Itoh T."/>
            <person name="Buell C.R."/>
            <person name="Matsumoto T."/>
        </authorList>
    </citation>
    <scope>NUCLEOTIDE SEQUENCE [LARGE SCALE GENOMIC DNA]</scope>
    <source>
        <strain evidence="2">cv. Nipponbare</strain>
    </source>
</reference>
<feature type="non-terminal residue" evidence="1">
    <location>
        <position position="1"/>
    </location>
</feature>
<dbReference type="Gramene" id="Os10t0427100-01">
    <property type="protein sequence ID" value="Os10t0427100-01"/>
    <property type="gene ID" value="Os10g0427100"/>
</dbReference>
<dbReference type="Proteomes" id="UP000059680">
    <property type="component" value="Chromosome 10"/>
</dbReference>
<gene>
    <name evidence="1" type="ordered locus">Os10g0427100</name>
    <name evidence="1" type="ORF">OSNPB_100427100</name>
</gene>
<organism evidence="1 2">
    <name type="scientific">Oryza sativa subsp. japonica</name>
    <name type="common">Rice</name>
    <dbReference type="NCBI Taxonomy" id="39947"/>
    <lineage>
        <taxon>Eukaryota</taxon>
        <taxon>Viridiplantae</taxon>
        <taxon>Streptophyta</taxon>
        <taxon>Embryophyta</taxon>
        <taxon>Tracheophyta</taxon>
        <taxon>Spermatophyta</taxon>
        <taxon>Magnoliopsida</taxon>
        <taxon>Liliopsida</taxon>
        <taxon>Poales</taxon>
        <taxon>Poaceae</taxon>
        <taxon>BOP clade</taxon>
        <taxon>Oryzoideae</taxon>
        <taxon>Oryzeae</taxon>
        <taxon>Oryzinae</taxon>
        <taxon>Oryza</taxon>
        <taxon>Oryza sativa</taxon>
    </lineage>
</organism>
<reference evidence="1 2" key="2">
    <citation type="journal article" date="2013" name="Plant Cell Physiol.">
        <title>Rice Annotation Project Database (RAP-DB): an integrative and interactive database for rice genomics.</title>
        <authorList>
            <person name="Sakai H."/>
            <person name="Lee S.S."/>
            <person name="Tanaka T."/>
            <person name="Numa H."/>
            <person name="Kim J."/>
            <person name="Kawahara Y."/>
            <person name="Wakimoto H."/>
            <person name="Yang C.C."/>
            <person name="Iwamoto M."/>
            <person name="Abe T."/>
            <person name="Yamada Y."/>
            <person name="Muto A."/>
            <person name="Inokuchi H."/>
            <person name="Ikemura T."/>
            <person name="Matsumoto T."/>
            <person name="Sasaki T."/>
            <person name="Itoh T."/>
        </authorList>
    </citation>
    <scope>NUCLEOTIDE SEQUENCE [LARGE SCALE GENOMIC DNA]</scope>
    <source>
        <strain evidence="2">cv. Nipponbare</strain>
    </source>
</reference>
<sequence length="133" mass="14960">PPLPASSLSLHLRPPLQPPCAVASAVAGQRRHLPRLHKVELYPGLWLFCAKSHRRLPVDVKWSTAVAAVPPAAPFVVVRRLHWIRSCEENTVHHLFFAKDRRNTVAIVDQYHVALRSSSLAISFAVRRRVSVE</sequence>
<keyword evidence="2" id="KW-1185">Reference proteome</keyword>
<dbReference type="InParanoid" id="A0A0N7KRT7"/>
<evidence type="ECO:0000313" key="2">
    <source>
        <dbReference type="Proteomes" id="UP000059680"/>
    </source>
</evidence>
<proteinExistence type="predicted"/>
<dbReference type="AlphaFoldDB" id="A0A0N7KRT7"/>
<protein>
    <submittedName>
        <fullName evidence="1">Os10g0427100 protein</fullName>
    </submittedName>
</protein>
<name>A0A0N7KRT7_ORYSJ</name>
<reference evidence="2" key="1">
    <citation type="journal article" date="2005" name="Nature">
        <title>The map-based sequence of the rice genome.</title>
        <authorList>
            <consortium name="International rice genome sequencing project (IRGSP)"/>
            <person name="Matsumoto T."/>
            <person name="Wu J."/>
            <person name="Kanamori H."/>
            <person name="Katayose Y."/>
            <person name="Fujisawa M."/>
            <person name="Namiki N."/>
            <person name="Mizuno H."/>
            <person name="Yamamoto K."/>
            <person name="Antonio B.A."/>
            <person name="Baba T."/>
            <person name="Sakata K."/>
            <person name="Nagamura Y."/>
            <person name="Aoki H."/>
            <person name="Arikawa K."/>
            <person name="Arita K."/>
            <person name="Bito T."/>
            <person name="Chiden Y."/>
            <person name="Fujitsuka N."/>
            <person name="Fukunaka R."/>
            <person name="Hamada M."/>
            <person name="Harada C."/>
            <person name="Hayashi A."/>
            <person name="Hijishita S."/>
            <person name="Honda M."/>
            <person name="Hosokawa S."/>
            <person name="Ichikawa Y."/>
            <person name="Idonuma A."/>
            <person name="Iijima M."/>
            <person name="Ikeda M."/>
            <person name="Ikeno M."/>
            <person name="Ito K."/>
            <person name="Ito S."/>
            <person name="Ito T."/>
            <person name="Ito Y."/>
            <person name="Ito Y."/>
            <person name="Iwabuchi A."/>
            <person name="Kamiya K."/>
            <person name="Karasawa W."/>
            <person name="Kurita K."/>
            <person name="Katagiri S."/>
            <person name="Kikuta A."/>
            <person name="Kobayashi H."/>
            <person name="Kobayashi N."/>
            <person name="Machita K."/>
            <person name="Maehara T."/>
            <person name="Masukawa M."/>
            <person name="Mizubayashi T."/>
            <person name="Mukai Y."/>
            <person name="Nagasaki H."/>
            <person name="Nagata Y."/>
            <person name="Naito S."/>
            <person name="Nakashima M."/>
            <person name="Nakama Y."/>
            <person name="Nakamichi Y."/>
            <person name="Nakamura M."/>
            <person name="Meguro A."/>
            <person name="Negishi M."/>
            <person name="Ohta I."/>
            <person name="Ohta T."/>
            <person name="Okamoto M."/>
            <person name="Ono N."/>
            <person name="Saji S."/>
            <person name="Sakaguchi M."/>
            <person name="Sakai K."/>
            <person name="Shibata M."/>
            <person name="Shimokawa T."/>
            <person name="Song J."/>
            <person name="Takazaki Y."/>
            <person name="Terasawa K."/>
            <person name="Tsugane M."/>
            <person name="Tsuji K."/>
            <person name="Ueda S."/>
            <person name="Waki K."/>
            <person name="Yamagata H."/>
            <person name="Yamamoto M."/>
            <person name="Yamamoto S."/>
            <person name="Yamane H."/>
            <person name="Yoshiki S."/>
            <person name="Yoshihara R."/>
            <person name="Yukawa K."/>
            <person name="Zhong H."/>
            <person name="Yano M."/>
            <person name="Yuan Q."/>
            <person name="Ouyang S."/>
            <person name="Liu J."/>
            <person name="Jones K.M."/>
            <person name="Gansberger K."/>
            <person name="Moffat K."/>
            <person name="Hill J."/>
            <person name="Bera J."/>
            <person name="Fadrosh D."/>
            <person name="Jin S."/>
            <person name="Johri S."/>
            <person name="Kim M."/>
            <person name="Overton L."/>
            <person name="Reardon M."/>
            <person name="Tsitrin T."/>
            <person name="Vuong H."/>
            <person name="Weaver B."/>
            <person name="Ciecko A."/>
            <person name="Tallon L."/>
            <person name="Jackson J."/>
            <person name="Pai G."/>
            <person name="Aken S.V."/>
            <person name="Utterback T."/>
            <person name="Reidmuller S."/>
            <person name="Feldblyum T."/>
            <person name="Hsiao J."/>
            <person name="Zismann V."/>
            <person name="Iobst S."/>
            <person name="de Vazeille A.R."/>
            <person name="Buell C.R."/>
            <person name="Ying K."/>
            <person name="Li Y."/>
            <person name="Lu T."/>
            <person name="Huang Y."/>
            <person name="Zhao Q."/>
            <person name="Feng Q."/>
            <person name="Zhang L."/>
            <person name="Zhu J."/>
            <person name="Weng Q."/>
            <person name="Mu J."/>
            <person name="Lu Y."/>
            <person name="Fan D."/>
            <person name="Liu Y."/>
            <person name="Guan J."/>
            <person name="Zhang Y."/>
            <person name="Yu S."/>
            <person name="Liu X."/>
            <person name="Zhang Y."/>
            <person name="Hong G."/>
            <person name="Han B."/>
            <person name="Choisne N."/>
            <person name="Demange N."/>
            <person name="Orjeda G."/>
            <person name="Samain S."/>
            <person name="Cattolico L."/>
            <person name="Pelletier E."/>
            <person name="Couloux A."/>
            <person name="Segurens B."/>
            <person name="Wincker P."/>
            <person name="D'Hont A."/>
            <person name="Scarpelli C."/>
            <person name="Weissenbach J."/>
            <person name="Salanoubat M."/>
            <person name="Quetier F."/>
            <person name="Yu Y."/>
            <person name="Kim H.R."/>
            <person name="Rambo T."/>
            <person name="Currie J."/>
            <person name="Collura K."/>
            <person name="Luo M."/>
            <person name="Yang T."/>
            <person name="Ammiraju J.S.S."/>
            <person name="Engler F."/>
            <person name="Soderlund C."/>
            <person name="Wing R.A."/>
            <person name="Palmer L.E."/>
            <person name="de la Bastide M."/>
            <person name="Spiegel L."/>
            <person name="Nascimento L."/>
            <person name="Zutavern T."/>
            <person name="O'Shaughnessy A."/>
            <person name="Dike S."/>
            <person name="Dedhia N."/>
            <person name="Preston R."/>
            <person name="Balija V."/>
            <person name="McCombie W.R."/>
            <person name="Chow T."/>
            <person name="Chen H."/>
            <person name="Chung M."/>
            <person name="Chen C."/>
            <person name="Shaw J."/>
            <person name="Wu H."/>
            <person name="Hsiao K."/>
            <person name="Chao Y."/>
            <person name="Chu M."/>
            <person name="Cheng C."/>
            <person name="Hour A."/>
            <person name="Lee P."/>
            <person name="Lin S."/>
            <person name="Lin Y."/>
            <person name="Liou J."/>
            <person name="Liu S."/>
            <person name="Hsing Y."/>
            <person name="Raghuvanshi S."/>
            <person name="Mohanty A."/>
            <person name="Bharti A.K."/>
            <person name="Gaur A."/>
            <person name="Gupta V."/>
            <person name="Kumar D."/>
            <person name="Ravi V."/>
            <person name="Vij S."/>
            <person name="Kapur A."/>
            <person name="Khurana P."/>
            <person name="Khurana P."/>
            <person name="Khurana J.P."/>
            <person name="Tyagi A.K."/>
            <person name="Gaikwad K."/>
            <person name="Singh A."/>
            <person name="Dalal V."/>
            <person name="Srivastava S."/>
            <person name="Dixit A."/>
            <person name="Pal A.K."/>
            <person name="Ghazi I.A."/>
            <person name="Yadav M."/>
            <person name="Pandit A."/>
            <person name="Bhargava A."/>
            <person name="Sureshbabu K."/>
            <person name="Batra K."/>
            <person name="Sharma T.R."/>
            <person name="Mohapatra T."/>
            <person name="Singh N.K."/>
            <person name="Messing J."/>
            <person name="Nelson A.B."/>
            <person name="Fuks G."/>
            <person name="Kavchok S."/>
            <person name="Keizer G."/>
            <person name="Linton E."/>
            <person name="Llaca V."/>
            <person name="Song R."/>
            <person name="Tanyolac B."/>
            <person name="Young S."/>
            <person name="Ho-Il K."/>
            <person name="Hahn J.H."/>
            <person name="Sangsakoo G."/>
            <person name="Vanavichit A."/>
            <person name="de Mattos Luiz.A.T."/>
            <person name="Zimmer P.D."/>
            <person name="Malone G."/>
            <person name="Dellagostin O."/>
            <person name="de Oliveira A.C."/>
            <person name="Bevan M."/>
            <person name="Bancroft I."/>
            <person name="Minx P."/>
            <person name="Cordum H."/>
            <person name="Wilson R."/>
            <person name="Cheng Z."/>
            <person name="Jin W."/>
            <person name="Jiang J."/>
            <person name="Leong S.A."/>
            <person name="Iwama H."/>
            <person name="Gojobori T."/>
            <person name="Itoh T."/>
            <person name="Niimura Y."/>
            <person name="Fujii Y."/>
            <person name="Habara T."/>
            <person name="Sakai H."/>
            <person name="Sato Y."/>
            <person name="Wilson G."/>
            <person name="Kumar K."/>
            <person name="McCouch S."/>
            <person name="Juretic N."/>
            <person name="Hoen D."/>
            <person name="Wright S."/>
            <person name="Bruskiewich R."/>
            <person name="Bureau T."/>
            <person name="Miyao A."/>
            <person name="Hirochika H."/>
            <person name="Nishikawa T."/>
            <person name="Kadowaki K."/>
            <person name="Sugiura M."/>
            <person name="Burr B."/>
            <person name="Sasaki T."/>
        </authorList>
    </citation>
    <scope>NUCLEOTIDE SEQUENCE [LARGE SCALE GENOMIC DNA]</scope>
    <source>
        <strain evidence="2">cv. Nipponbare</strain>
    </source>
</reference>
<dbReference type="EMBL" id="AP014966">
    <property type="protein sequence ID" value="BAT10930.1"/>
    <property type="molecule type" value="Genomic_DNA"/>
</dbReference>
<accession>A0A0N7KRT7</accession>
<evidence type="ECO:0000313" key="1">
    <source>
        <dbReference type="EMBL" id="BAT10930.1"/>
    </source>
</evidence>